<reference evidence="2 3" key="1">
    <citation type="journal article" date="2011" name="Stand. Genomic Sci.">
        <title>Complete genome sequence of Treponema succinifaciens type strain (6091).</title>
        <authorList>
            <person name="Han C."/>
            <person name="Gronow S."/>
            <person name="Teshima H."/>
            <person name="Lapidus A."/>
            <person name="Nolan M."/>
            <person name="Lucas S."/>
            <person name="Hammon N."/>
            <person name="Deshpande S."/>
            <person name="Cheng J.F."/>
            <person name="Zeytun A."/>
            <person name="Tapia R."/>
            <person name="Goodwin L."/>
            <person name="Pitluck S."/>
            <person name="Liolios K."/>
            <person name="Pagani I."/>
            <person name="Ivanova N."/>
            <person name="Mavromatis K."/>
            <person name="Mikhailova N."/>
            <person name="Huntemann M."/>
            <person name="Pati A."/>
            <person name="Chen A."/>
            <person name="Palaniappan K."/>
            <person name="Land M."/>
            <person name="Hauser L."/>
            <person name="Brambilla E.M."/>
            <person name="Rohde M."/>
            <person name="Goker M."/>
            <person name="Woyke T."/>
            <person name="Bristow J."/>
            <person name="Eisen J.A."/>
            <person name="Markowitz V."/>
            <person name="Hugenholtz P."/>
            <person name="Kyrpides N.C."/>
            <person name="Klenk H.P."/>
            <person name="Detter J.C."/>
        </authorList>
    </citation>
    <scope>NUCLEOTIDE SEQUENCE [LARGE SCALE GENOMIC DNA]</scope>
    <source>
        <strain evidence="3">ATCC 33096 / DSM 2489 / 6091</strain>
    </source>
</reference>
<proteinExistence type="predicted"/>
<dbReference type="eggNOG" id="ENOG5030WKS">
    <property type="taxonomic scope" value="Bacteria"/>
</dbReference>
<dbReference type="EMBL" id="CP002631">
    <property type="protein sequence ID" value="AEB13141.1"/>
    <property type="molecule type" value="Genomic_DNA"/>
</dbReference>
<dbReference type="RefSeq" id="WP_013700452.1">
    <property type="nucleotide sequence ID" value="NC_015385.1"/>
</dbReference>
<gene>
    <name evidence="2" type="ordered locus">Tresu_0176</name>
</gene>
<feature type="signal peptide" evidence="1">
    <location>
        <begin position="1"/>
        <end position="19"/>
    </location>
</feature>
<protein>
    <recommendedName>
        <fullName evidence="4">Porin</fullName>
    </recommendedName>
</protein>
<dbReference type="AlphaFoldDB" id="F2NWU2"/>
<evidence type="ECO:0008006" key="4">
    <source>
        <dbReference type="Google" id="ProtNLM"/>
    </source>
</evidence>
<keyword evidence="1" id="KW-0732">Signal</keyword>
<name>F2NWU2_TRES6</name>
<dbReference type="HOGENOM" id="CLU_725489_0_0_12"/>
<sequence>MKKYFLLAILAGASVFVSAQTFKLSGHVRSGISTAFDGAKGEDNDDINSFSAATWTKGDYFGDDEFSRIRLDGEFFGTEKKFGASIRYQYAGSFDKIAFSDKQITYANAWGKFLDQKLFVSGGRIKDMFFTSTGFEQFTFITKKTGGYAVYSIMPELKIGGAIVQDYLYSYSKGEKFYPRKNGYDNGTKEFGKNAFVGGINFTKDFFSFRGAIAAAGAGYANVNLKFANGIKFSAEGIYQKQKTRNEFRMGKAEIQKMKSAQFVFVENIEYTGIDKLLLGIASYQHFKDETYTDKDGDTLNFFSIIPAVKYNLLDSLSFSVESTIRIFDSRYKGDTDTYANIIPRADFEIAKGFTATVYGDISTDTDRRKNSIGAGVCVVF</sequence>
<dbReference type="Proteomes" id="UP000006852">
    <property type="component" value="Chromosome"/>
</dbReference>
<accession>F2NWU2</accession>
<dbReference type="OrthoDB" id="9850141at2"/>
<evidence type="ECO:0000313" key="3">
    <source>
        <dbReference type="Proteomes" id="UP000006852"/>
    </source>
</evidence>
<dbReference type="GeneID" id="302997414"/>
<evidence type="ECO:0000256" key="1">
    <source>
        <dbReference type="SAM" id="SignalP"/>
    </source>
</evidence>
<keyword evidence="3" id="KW-1185">Reference proteome</keyword>
<dbReference type="KEGG" id="tsu:Tresu_0176"/>
<evidence type="ECO:0000313" key="2">
    <source>
        <dbReference type="EMBL" id="AEB13141.1"/>
    </source>
</evidence>
<organism evidence="2 3">
    <name type="scientific">Treponema succinifaciens (strain ATCC 33096 / DSM 2489 / 6091)</name>
    <dbReference type="NCBI Taxonomy" id="869209"/>
    <lineage>
        <taxon>Bacteria</taxon>
        <taxon>Pseudomonadati</taxon>
        <taxon>Spirochaetota</taxon>
        <taxon>Spirochaetia</taxon>
        <taxon>Spirochaetales</taxon>
        <taxon>Treponemataceae</taxon>
        <taxon>Treponema</taxon>
    </lineage>
</organism>
<feature type="chain" id="PRO_5003284140" description="Porin" evidence="1">
    <location>
        <begin position="20"/>
        <end position="381"/>
    </location>
</feature>
<reference evidence="3" key="2">
    <citation type="submission" date="2011-04" db="EMBL/GenBank/DDBJ databases">
        <title>The complete genome of chromosome of Treponema succinifaciens DSM 2489.</title>
        <authorList>
            <person name="Lucas S."/>
            <person name="Copeland A."/>
            <person name="Lapidus A."/>
            <person name="Bruce D."/>
            <person name="Goodwin L."/>
            <person name="Pitluck S."/>
            <person name="Peters L."/>
            <person name="Kyrpides N."/>
            <person name="Mavromatis K."/>
            <person name="Ivanova N."/>
            <person name="Ovchinnikova G."/>
            <person name="Teshima H."/>
            <person name="Detter J.C."/>
            <person name="Tapia R."/>
            <person name="Han C."/>
            <person name="Land M."/>
            <person name="Hauser L."/>
            <person name="Markowitz V."/>
            <person name="Cheng J.-F."/>
            <person name="Hugenholtz P."/>
            <person name="Woyke T."/>
            <person name="Wu D."/>
            <person name="Gronow S."/>
            <person name="Wellnitz S."/>
            <person name="Brambilla E."/>
            <person name="Klenk H.-P."/>
            <person name="Eisen J.A."/>
        </authorList>
    </citation>
    <scope>NUCLEOTIDE SEQUENCE [LARGE SCALE GENOMIC DNA]</scope>
    <source>
        <strain evidence="3">ATCC 33096 / DSM 2489 / 6091</strain>
    </source>
</reference>